<dbReference type="SUPFAM" id="SSF110857">
    <property type="entry name" value="Gamma-glutamyl cyclotransferase-like"/>
    <property type="match status" value="1"/>
</dbReference>
<evidence type="ECO:0000313" key="5">
    <source>
        <dbReference type="EMBL" id="RAK17156.1"/>
    </source>
</evidence>
<dbReference type="Pfam" id="PF06094">
    <property type="entry name" value="GGACT"/>
    <property type="match status" value="1"/>
</dbReference>
<dbReference type="PANTHER" id="PTHR12510">
    <property type="entry name" value="TROPONIN C-AKIN-1 PROTEIN"/>
    <property type="match status" value="1"/>
</dbReference>
<evidence type="ECO:0000256" key="3">
    <source>
        <dbReference type="RuleBase" id="RU367036"/>
    </source>
</evidence>
<keyword evidence="5" id="KW-0808">Transferase</keyword>
<dbReference type="EMBL" id="QLMH01000013">
    <property type="protein sequence ID" value="RAK17156.1"/>
    <property type="molecule type" value="Genomic_DNA"/>
</dbReference>
<feature type="domain" description="Gamma-glutamylcyclotransferase AIG2-like" evidence="4">
    <location>
        <begin position="7"/>
        <end position="125"/>
    </location>
</feature>
<evidence type="ECO:0000256" key="1">
    <source>
        <dbReference type="ARBA" id="ARBA00008861"/>
    </source>
</evidence>
<dbReference type="InterPro" id="IPR009288">
    <property type="entry name" value="AIG2-like_dom"/>
</dbReference>
<comment type="caution">
    <text evidence="5">The sequence shown here is derived from an EMBL/GenBank/DDBJ whole genome shotgun (WGS) entry which is preliminary data.</text>
</comment>
<evidence type="ECO:0000256" key="2">
    <source>
        <dbReference type="PIRSR" id="PIRSR639126-1"/>
    </source>
</evidence>
<dbReference type="Proteomes" id="UP000248555">
    <property type="component" value="Unassembled WGS sequence"/>
</dbReference>
<organism evidence="5 6">
    <name type="scientific">Paranoxybacillus vitaminiphilus</name>
    <dbReference type="NCBI Taxonomy" id="581036"/>
    <lineage>
        <taxon>Bacteria</taxon>
        <taxon>Bacillati</taxon>
        <taxon>Bacillota</taxon>
        <taxon>Bacilli</taxon>
        <taxon>Bacillales</taxon>
        <taxon>Anoxybacillaceae</taxon>
        <taxon>Paranoxybacillus</taxon>
    </lineage>
</organism>
<dbReference type="CDD" id="cd06661">
    <property type="entry name" value="GGCT_like"/>
    <property type="match status" value="1"/>
</dbReference>
<dbReference type="AlphaFoldDB" id="A0A327YAZ6"/>
<evidence type="ECO:0000259" key="4">
    <source>
        <dbReference type="Pfam" id="PF06094"/>
    </source>
</evidence>
<proteinExistence type="inferred from homology"/>
<reference evidence="5 6" key="1">
    <citation type="submission" date="2018-06" db="EMBL/GenBank/DDBJ databases">
        <title>Genomic Encyclopedia of Type Strains, Phase III (KMG-III): the genomes of soil and plant-associated and newly described type strains.</title>
        <authorList>
            <person name="Whitman W."/>
        </authorList>
    </citation>
    <scope>NUCLEOTIDE SEQUENCE [LARGE SCALE GENOMIC DNA]</scope>
    <source>
        <strain evidence="5 6">CGMCC 1.8979</strain>
    </source>
</reference>
<sequence length="132" mass="15546">MNKTFHVFVYGTLRQHEPNHYLLKKAKCLARQCWTYGVLYDTGFRYPAMVSGTKQRVYGELYEVNEDQLKRLDWLEGYEGEGMANEYDRIIQTVYTDSGTVQAYMYVYSPEKVTTLTEIKSGDWKCHKLSKE</sequence>
<dbReference type="GO" id="GO:0061929">
    <property type="term" value="F:gamma-glutamylaminecyclotransferase activity"/>
    <property type="evidence" value="ECO:0007669"/>
    <property type="project" value="InterPro"/>
</dbReference>
<feature type="active site" description="Proton acceptor" evidence="2">
    <location>
        <position position="76"/>
    </location>
</feature>
<name>A0A327YAZ6_9BACL</name>
<dbReference type="InterPro" id="IPR039126">
    <property type="entry name" value="GGACT"/>
</dbReference>
<keyword evidence="6" id="KW-1185">Reference proteome</keyword>
<accession>A0A327YAZ6</accession>
<dbReference type="RefSeq" id="WP_181502903.1">
    <property type="nucleotide sequence ID" value="NZ_QLMH01000013.1"/>
</dbReference>
<comment type="similarity">
    <text evidence="1 3">Belongs to the gamma-glutamylcyclotransferase family.</text>
</comment>
<dbReference type="Gene3D" id="3.10.490.10">
    <property type="entry name" value="Gamma-glutamyl cyclotransferase-like"/>
    <property type="match status" value="1"/>
</dbReference>
<gene>
    <name evidence="5" type="ORF">B0I26_11320</name>
</gene>
<dbReference type="GO" id="GO:0005829">
    <property type="term" value="C:cytosol"/>
    <property type="evidence" value="ECO:0007669"/>
    <property type="project" value="TreeGrafter"/>
</dbReference>
<dbReference type="InterPro" id="IPR013024">
    <property type="entry name" value="GGCT-like"/>
</dbReference>
<evidence type="ECO:0000313" key="6">
    <source>
        <dbReference type="Proteomes" id="UP000248555"/>
    </source>
</evidence>
<dbReference type="InterPro" id="IPR036568">
    <property type="entry name" value="GGCT-like_sf"/>
</dbReference>
<dbReference type="GO" id="GO:0016740">
    <property type="term" value="F:transferase activity"/>
    <property type="evidence" value="ECO:0007669"/>
    <property type="project" value="UniProtKB-KW"/>
</dbReference>
<protein>
    <recommendedName>
        <fullName evidence="3">Gamma-glutamylcyclotransferase family protein</fullName>
    </recommendedName>
</protein>
<dbReference type="PANTHER" id="PTHR12510:SF4">
    <property type="entry name" value="GAMMA-GLUTAMYLAMINECYCLOTRANSFERASE"/>
    <property type="match status" value="1"/>
</dbReference>